<dbReference type="Gene3D" id="3.40.50.1820">
    <property type="entry name" value="alpha/beta hydrolase"/>
    <property type="match status" value="1"/>
</dbReference>
<dbReference type="InterPro" id="IPR029058">
    <property type="entry name" value="AB_hydrolase_fold"/>
</dbReference>
<evidence type="ECO:0000256" key="1">
    <source>
        <dbReference type="ARBA" id="ARBA00022801"/>
    </source>
</evidence>
<evidence type="ECO:0000259" key="2">
    <source>
        <dbReference type="Pfam" id="PF07859"/>
    </source>
</evidence>
<dbReference type="Pfam" id="PF07859">
    <property type="entry name" value="Abhydrolase_3"/>
    <property type="match status" value="1"/>
</dbReference>
<keyword evidence="4" id="KW-1185">Reference proteome</keyword>
<dbReference type="Proteomes" id="UP000649179">
    <property type="component" value="Unassembled WGS sequence"/>
</dbReference>
<dbReference type="PANTHER" id="PTHR48081">
    <property type="entry name" value="AB HYDROLASE SUPERFAMILY PROTEIN C4A8.06C"/>
    <property type="match status" value="1"/>
</dbReference>
<evidence type="ECO:0000313" key="4">
    <source>
        <dbReference type="Proteomes" id="UP000649179"/>
    </source>
</evidence>
<dbReference type="EMBL" id="BMKQ01000001">
    <property type="protein sequence ID" value="GGF48168.1"/>
    <property type="molecule type" value="Genomic_DNA"/>
</dbReference>
<dbReference type="InterPro" id="IPR013094">
    <property type="entry name" value="AB_hydrolase_3"/>
</dbReference>
<dbReference type="PANTHER" id="PTHR48081:SF8">
    <property type="entry name" value="ALPHA_BETA HYDROLASE FOLD-3 DOMAIN-CONTAINING PROTEIN-RELATED"/>
    <property type="match status" value="1"/>
</dbReference>
<dbReference type="InterPro" id="IPR050300">
    <property type="entry name" value="GDXG_lipolytic_enzyme"/>
</dbReference>
<accession>A0A917BJU3</accession>
<reference evidence="3" key="2">
    <citation type="submission" date="2020-09" db="EMBL/GenBank/DDBJ databases">
        <authorList>
            <person name="Sun Q."/>
            <person name="Zhou Y."/>
        </authorList>
    </citation>
    <scope>NUCLEOTIDE SEQUENCE</scope>
    <source>
        <strain evidence="3">CGMCC 1.16067</strain>
    </source>
</reference>
<organism evidence="3 4">
    <name type="scientific">Marmoricola endophyticus</name>
    <dbReference type="NCBI Taxonomy" id="2040280"/>
    <lineage>
        <taxon>Bacteria</taxon>
        <taxon>Bacillati</taxon>
        <taxon>Actinomycetota</taxon>
        <taxon>Actinomycetes</taxon>
        <taxon>Propionibacteriales</taxon>
        <taxon>Nocardioidaceae</taxon>
        <taxon>Marmoricola</taxon>
    </lineage>
</organism>
<gene>
    <name evidence="3" type="primary">aes</name>
    <name evidence="3" type="ORF">GCM10011519_22690</name>
</gene>
<reference evidence="3" key="1">
    <citation type="journal article" date="2014" name="Int. J. Syst. Evol. Microbiol.">
        <title>Complete genome sequence of Corynebacterium casei LMG S-19264T (=DSM 44701T), isolated from a smear-ripened cheese.</title>
        <authorList>
            <consortium name="US DOE Joint Genome Institute (JGI-PGF)"/>
            <person name="Walter F."/>
            <person name="Albersmeier A."/>
            <person name="Kalinowski J."/>
            <person name="Ruckert C."/>
        </authorList>
    </citation>
    <scope>NUCLEOTIDE SEQUENCE</scope>
    <source>
        <strain evidence="3">CGMCC 1.16067</strain>
    </source>
</reference>
<evidence type="ECO:0000313" key="3">
    <source>
        <dbReference type="EMBL" id="GGF48168.1"/>
    </source>
</evidence>
<keyword evidence="1" id="KW-0378">Hydrolase</keyword>
<sequence length="344" mass="36209">MTTIPPGPQGPPTAGRSRHLVDPELLPVLDLLIETSPPGGVSADNLAATREQREAMVAATPVPEGSTTRVERVSAPAYVEGDPEVSALVYHPAEPSGAALLHVHGGGYVMGSAQMADLTNRAIAEQVGMLVVSVDYRLAPEHPHPAPVEDCYAGLVWLAENAEELGVDPARIGVKGESAGGGLAAALALLARDRGGPGLAFQHLVYPMLDDRTPGGDDAQPYAGEYVWTTVNNRFGWESLLGGQVGAPDTSPYAVPARAADLAGLPPTYLATGSIDLFVEEDLDYARRLLRAGVPTEVHVYPGAFHAFQAAEHAEVTARFHRDSMDALRRAGLDDSSERRPVAG</sequence>
<name>A0A917BJU3_9ACTN</name>
<dbReference type="RefSeq" id="WP_229660800.1">
    <property type="nucleotide sequence ID" value="NZ_BMKQ01000001.1"/>
</dbReference>
<feature type="domain" description="Alpha/beta hydrolase fold-3" evidence="2">
    <location>
        <begin position="100"/>
        <end position="309"/>
    </location>
</feature>
<dbReference type="GO" id="GO:0016787">
    <property type="term" value="F:hydrolase activity"/>
    <property type="evidence" value="ECO:0007669"/>
    <property type="project" value="UniProtKB-KW"/>
</dbReference>
<dbReference type="SUPFAM" id="SSF53474">
    <property type="entry name" value="alpha/beta-Hydrolases"/>
    <property type="match status" value="1"/>
</dbReference>
<comment type="caution">
    <text evidence="3">The sequence shown here is derived from an EMBL/GenBank/DDBJ whole genome shotgun (WGS) entry which is preliminary data.</text>
</comment>
<proteinExistence type="predicted"/>
<protein>
    <submittedName>
        <fullName evidence="3">Esterase</fullName>
    </submittedName>
</protein>
<dbReference type="AlphaFoldDB" id="A0A917BJU3"/>